<dbReference type="PRINTS" id="PR00411">
    <property type="entry name" value="PNDRDTASEI"/>
</dbReference>
<gene>
    <name evidence="6" type="ORF">DAEQUDRAFT_764429</name>
</gene>
<dbReference type="GO" id="GO:0005737">
    <property type="term" value="C:cytoplasm"/>
    <property type="evidence" value="ECO:0007669"/>
    <property type="project" value="TreeGrafter"/>
</dbReference>
<dbReference type="Gene3D" id="3.50.50.100">
    <property type="match status" value="1"/>
</dbReference>
<dbReference type="InterPro" id="IPR036188">
    <property type="entry name" value="FAD/NAD-bd_sf"/>
</dbReference>
<dbReference type="STRING" id="1314783.A0A165RKJ4"/>
<dbReference type="InterPro" id="IPR023753">
    <property type="entry name" value="FAD/NAD-binding_dom"/>
</dbReference>
<dbReference type="OrthoDB" id="202203at2759"/>
<evidence type="ECO:0000313" key="6">
    <source>
        <dbReference type="EMBL" id="KZT70874.1"/>
    </source>
</evidence>
<dbReference type="PRINTS" id="PR00368">
    <property type="entry name" value="FADPNR"/>
</dbReference>
<comment type="similarity">
    <text evidence="1">Belongs to the FAD-dependent oxidoreductase family.</text>
</comment>
<evidence type="ECO:0000256" key="1">
    <source>
        <dbReference type="ARBA" id="ARBA00006442"/>
    </source>
</evidence>
<keyword evidence="4" id="KW-0560">Oxidoreductase</keyword>
<protein>
    <submittedName>
        <fullName evidence="6">FAD/NAD(P)-binding domain-containing protein</fullName>
    </submittedName>
</protein>
<dbReference type="EMBL" id="KV429049">
    <property type="protein sequence ID" value="KZT70874.1"/>
    <property type="molecule type" value="Genomic_DNA"/>
</dbReference>
<evidence type="ECO:0000313" key="7">
    <source>
        <dbReference type="Proteomes" id="UP000076727"/>
    </source>
</evidence>
<dbReference type="AlphaFoldDB" id="A0A165RKJ4"/>
<evidence type="ECO:0000256" key="4">
    <source>
        <dbReference type="ARBA" id="ARBA00023002"/>
    </source>
</evidence>
<proteinExistence type="inferred from homology"/>
<dbReference type="GO" id="GO:0004174">
    <property type="term" value="F:electron-transferring-flavoprotein dehydrogenase activity"/>
    <property type="evidence" value="ECO:0007669"/>
    <property type="project" value="TreeGrafter"/>
</dbReference>
<accession>A0A165RKJ4</accession>
<sequence length="384" mass="42922">MHWKENWNGKKNVIVVGGGHAGALVARSLSGTLDPRKYNLILVNERPFGVHLLAGARMTISEEGDYERFALMSYDKLFINGNGRLVVDRVTAIDEKARGEGGEIVLESGGRIQYTALILACGFIWSGPLDFPYTREDMHAHIAHWRARYEEADHIVLIGGGAVGIETAGELRDTYPTKKITIVQADDMLLNATYPEKFRKDMERRCKARQIDMVFSELTDYIPEYGTVGLTTRSGMSIPTADLIVPTFGPRPNTAWIASLGPDVLDERRLVKVKPTFEVVGHPGVFAVGDITDWNEQKQGMKYPAHAEICSPNVVSFLEGRLQTRAYKGSTEIILIPVGRNRGAAYFDMLWGVTLGDWFVRWIKGKDLLVHSTRKDRGLSPFDR</sequence>
<organism evidence="6 7">
    <name type="scientific">Daedalea quercina L-15889</name>
    <dbReference type="NCBI Taxonomy" id="1314783"/>
    <lineage>
        <taxon>Eukaryota</taxon>
        <taxon>Fungi</taxon>
        <taxon>Dikarya</taxon>
        <taxon>Basidiomycota</taxon>
        <taxon>Agaricomycotina</taxon>
        <taxon>Agaricomycetes</taxon>
        <taxon>Polyporales</taxon>
        <taxon>Fomitopsis</taxon>
    </lineage>
</organism>
<evidence type="ECO:0000256" key="3">
    <source>
        <dbReference type="ARBA" id="ARBA00022827"/>
    </source>
</evidence>
<evidence type="ECO:0000259" key="5">
    <source>
        <dbReference type="Pfam" id="PF07992"/>
    </source>
</evidence>
<dbReference type="Pfam" id="PF07992">
    <property type="entry name" value="Pyr_redox_2"/>
    <property type="match status" value="1"/>
</dbReference>
<dbReference type="GO" id="GO:0050660">
    <property type="term" value="F:flavin adenine dinucleotide binding"/>
    <property type="evidence" value="ECO:0007669"/>
    <property type="project" value="TreeGrafter"/>
</dbReference>
<reference evidence="6 7" key="1">
    <citation type="journal article" date="2016" name="Mol. Biol. Evol.">
        <title>Comparative Genomics of Early-Diverging Mushroom-Forming Fungi Provides Insights into the Origins of Lignocellulose Decay Capabilities.</title>
        <authorList>
            <person name="Nagy L.G."/>
            <person name="Riley R."/>
            <person name="Tritt A."/>
            <person name="Adam C."/>
            <person name="Daum C."/>
            <person name="Floudas D."/>
            <person name="Sun H."/>
            <person name="Yadav J.S."/>
            <person name="Pangilinan J."/>
            <person name="Larsson K.H."/>
            <person name="Matsuura K."/>
            <person name="Barry K."/>
            <person name="Labutti K."/>
            <person name="Kuo R."/>
            <person name="Ohm R.A."/>
            <person name="Bhattacharya S.S."/>
            <person name="Shirouzu T."/>
            <person name="Yoshinaga Y."/>
            <person name="Martin F.M."/>
            <person name="Grigoriev I.V."/>
            <person name="Hibbett D.S."/>
        </authorList>
    </citation>
    <scope>NUCLEOTIDE SEQUENCE [LARGE SCALE GENOMIC DNA]</scope>
    <source>
        <strain evidence="6 7">L-15889</strain>
    </source>
</reference>
<dbReference type="PANTHER" id="PTHR43735:SF3">
    <property type="entry name" value="FERROPTOSIS SUPPRESSOR PROTEIN 1"/>
    <property type="match status" value="1"/>
</dbReference>
<keyword evidence="2" id="KW-0285">Flavoprotein</keyword>
<keyword evidence="3" id="KW-0274">FAD</keyword>
<dbReference type="Proteomes" id="UP000076727">
    <property type="component" value="Unassembled WGS sequence"/>
</dbReference>
<dbReference type="SUPFAM" id="SSF51905">
    <property type="entry name" value="FAD/NAD(P)-binding domain"/>
    <property type="match status" value="1"/>
</dbReference>
<evidence type="ECO:0000256" key="2">
    <source>
        <dbReference type="ARBA" id="ARBA00022630"/>
    </source>
</evidence>
<keyword evidence="7" id="KW-1185">Reference proteome</keyword>
<feature type="domain" description="FAD/NAD(P)-binding" evidence="5">
    <location>
        <begin position="12"/>
        <end position="298"/>
    </location>
</feature>
<dbReference type="PANTHER" id="PTHR43735">
    <property type="entry name" value="APOPTOSIS-INDUCING FACTOR 1"/>
    <property type="match status" value="1"/>
</dbReference>
<name>A0A165RKJ4_9APHY</name>